<keyword evidence="15" id="KW-1185">Reference proteome</keyword>
<evidence type="ECO:0000256" key="2">
    <source>
        <dbReference type="ARBA" id="ARBA00022448"/>
    </source>
</evidence>
<evidence type="ECO:0000256" key="11">
    <source>
        <dbReference type="ARBA" id="ARBA00023303"/>
    </source>
</evidence>
<feature type="transmembrane region" description="Helical" evidence="12">
    <location>
        <begin position="94"/>
        <end position="115"/>
    </location>
</feature>
<feature type="domain" description="Ion transport" evidence="13">
    <location>
        <begin position="23"/>
        <end position="245"/>
    </location>
</feature>
<proteinExistence type="predicted"/>
<feature type="transmembrane region" description="Helical" evidence="12">
    <location>
        <begin position="55"/>
        <end position="73"/>
    </location>
</feature>
<evidence type="ECO:0000256" key="7">
    <source>
        <dbReference type="ARBA" id="ARBA00022958"/>
    </source>
</evidence>
<keyword evidence="8 12" id="KW-1133">Transmembrane helix</keyword>
<accession>A0ABS8AY62</accession>
<feature type="transmembrane region" description="Helical" evidence="12">
    <location>
        <begin position="28"/>
        <end position="49"/>
    </location>
</feature>
<evidence type="ECO:0000313" key="15">
    <source>
        <dbReference type="Proteomes" id="UP001165296"/>
    </source>
</evidence>
<evidence type="ECO:0000256" key="5">
    <source>
        <dbReference type="ARBA" id="ARBA00022826"/>
    </source>
</evidence>
<evidence type="ECO:0000256" key="1">
    <source>
        <dbReference type="ARBA" id="ARBA00004141"/>
    </source>
</evidence>
<keyword evidence="4 12" id="KW-0812">Transmembrane</keyword>
<name>A0ABS8AY62_9BACT</name>
<keyword evidence="7" id="KW-0630">Potassium</keyword>
<comment type="caution">
    <text evidence="14">The sequence shown here is derived from an EMBL/GenBank/DDBJ whole genome shotgun (WGS) entry which is preliminary data.</text>
</comment>
<evidence type="ECO:0000256" key="10">
    <source>
        <dbReference type="ARBA" id="ARBA00023136"/>
    </source>
</evidence>
<dbReference type="Proteomes" id="UP001165296">
    <property type="component" value="Unassembled WGS sequence"/>
</dbReference>
<dbReference type="InterPro" id="IPR028325">
    <property type="entry name" value="VG_K_chnl"/>
</dbReference>
<keyword evidence="11" id="KW-0407">Ion channel</keyword>
<feature type="transmembrane region" description="Helical" evidence="12">
    <location>
        <begin position="154"/>
        <end position="175"/>
    </location>
</feature>
<evidence type="ECO:0000256" key="6">
    <source>
        <dbReference type="ARBA" id="ARBA00022882"/>
    </source>
</evidence>
<feature type="transmembrane region" description="Helical" evidence="12">
    <location>
        <begin position="215"/>
        <end position="240"/>
    </location>
</feature>
<keyword evidence="6" id="KW-0851">Voltage-gated channel</keyword>
<evidence type="ECO:0000313" key="14">
    <source>
        <dbReference type="EMBL" id="MCB2410751.1"/>
    </source>
</evidence>
<dbReference type="InterPro" id="IPR027359">
    <property type="entry name" value="Volt_channel_dom_sf"/>
</dbReference>
<dbReference type="Gene3D" id="1.10.287.70">
    <property type="match status" value="1"/>
</dbReference>
<dbReference type="SUPFAM" id="SSF81324">
    <property type="entry name" value="Voltage-gated potassium channels"/>
    <property type="match status" value="1"/>
</dbReference>
<evidence type="ECO:0000256" key="8">
    <source>
        <dbReference type="ARBA" id="ARBA00022989"/>
    </source>
</evidence>
<protein>
    <submittedName>
        <fullName evidence="14">Ion transporter</fullName>
    </submittedName>
</protein>
<keyword evidence="2" id="KW-0813">Transport</keyword>
<evidence type="ECO:0000256" key="9">
    <source>
        <dbReference type="ARBA" id="ARBA00023065"/>
    </source>
</evidence>
<dbReference type="PRINTS" id="PR00169">
    <property type="entry name" value="KCHANNEL"/>
</dbReference>
<dbReference type="PANTHER" id="PTHR11537:SF254">
    <property type="entry name" value="POTASSIUM VOLTAGE-GATED CHANNEL PROTEIN SHAB"/>
    <property type="match status" value="1"/>
</dbReference>
<keyword evidence="10 12" id="KW-0472">Membrane</keyword>
<evidence type="ECO:0000256" key="4">
    <source>
        <dbReference type="ARBA" id="ARBA00022692"/>
    </source>
</evidence>
<keyword evidence="3" id="KW-0633">Potassium transport</keyword>
<evidence type="ECO:0000256" key="3">
    <source>
        <dbReference type="ARBA" id="ARBA00022538"/>
    </source>
</evidence>
<sequence>MHKSRAYIHQLFDPHDGGQGLERVFDGILLGLVLLNGAAVVLGSVKSVYGSYKPYFVAIEVVSVYVFTLEYALRVWSCVEDRRFQRSIRGRLRFMRTPMAIVDLLAILPFYLSIAGIDLRILRLLRLFRLLKVARYVRALEVIGQVVRRKRPELLVTTGVIGLMLVLVSSLMYVVESEAQPEKFGSIPETMWWGVATLTTVGYGDVYPITVAGKLLSSVIAVLGLGLFALPTGILAAGFSEQLAHQRDTREEHAYCPHCGHKLGGSK</sequence>
<evidence type="ECO:0000259" key="13">
    <source>
        <dbReference type="Pfam" id="PF00520"/>
    </source>
</evidence>
<comment type="subcellular location">
    <subcellularLocation>
        <location evidence="1">Membrane</location>
        <topology evidence="1">Multi-pass membrane protein</topology>
    </subcellularLocation>
</comment>
<dbReference type="Gene3D" id="1.20.120.350">
    <property type="entry name" value="Voltage-gated potassium channels. Chain C"/>
    <property type="match status" value="1"/>
</dbReference>
<dbReference type="InterPro" id="IPR005821">
    <property type="entry name" value="Ion_trans_dom"/>
</dbReference>
<dbReference type="EMBL" id="JAJADR010000010">
    <property type="protein sequence ID" value="MCB2410751.1"/>
    <property type="molecule type" value="Genomic_DNA"/>
</dbReference>
<dbReference type="RefSeq" id="WP_226179954.1">
    <property type="nucleotide sequence ID" value="NZ_JAJADR010000010.1"/>
</dbReference>
<dbReference type="Pfam" id="PF00520">
    <property type="entry name" value="Ion_trans"/>
    <property type="match status" value="1"/>
</dbReference>
<dbReference type="PANTHER" id="PTHR11537">
    <property type="entry name" value="VOLTAGE-GATED POTASSIUM CHANNEL"/>
    <property type="match status" value="1"/>
</dbReference>
<keyword evidence="9" id="KW-0406">Ion transport</keyword>
<evidence type="ECO:0000256" key="12">
    <source>
        <dbReference type="SAM" id="Phobius"/>
    </source>
</evidence>
<organism evidence="14 15">
    <name type="scientific">Hymenobacter lucidus</name>
    <dbReference type="NCBI Taxonomy" id="2880930"/>
    <lineage>
        <taxon>Bacteria</taxon>
        <taxon>Pseudomonadati</taxon>
        <taxon>Bacteroidota</taxon>
        <taxon>Cytophagia</taxon>
        <taxon>Cytophagales</taxon>
        <taxon>Hymenobacteraceae</taxon>
        <taxon>Hymenobacter</taxon>
    </lineage>
</organism>
<gene>
    <name evidence="14" type="ORF">LGH74_22375</name>
</gene>
<reference evidence="14" key="1">
    <citation type="submission" date="2021-10" db="EMBL/GenBank/DDBJ databases">
        <authorList>
            <person name="Dean J.D."/>
            <person name="Kim M.K."/>
            <person name="Newey C.N."/>
            <person name="Stoker T.S."/>
            <person name="Thompson D.W."/>
            <person name="Grose J.H."/>
        </authorList>
    </citation>
    <scope>NUCLEOTIDE SEQUENCE</scope>
    <source>
        <strain evidence="14">BT178</strain>
    </source>
</reference>
<keyword evidence="5" id="KW-0631">Potassium channel</keyword>